<gene>
    <name evidence="2" type="ORF">NFC81_09195</name>
</gene>
<organism evidence="2">
    <name type="scientific">Salinispirillum sp. LH 10-3-1</name>
    <dbReference type="NCBI Taxonomy" id="2952525"/>
    <lineage>
        <taxon>Bacteria</taxon>
        <taxon>Pseudomonadati</taxon>
        <taxon>Pseudomonadota</taxon>
        <taxon>Gammaproteobacteria</taxon>
        <taxon>Oceanospirillales</taxon>
        <taxon>Saccharospirillaceae</taxon>
        <taxon>Salinispirillum</taxon>
    </lineage>
</organism>
<accession>A0AB38YC11</accession>
<evidence type="ECO:0000256" key="1">
    <source>
        <dbReference type="SAM" id="MobiDB-lite"/>
    </source>
</evidence>
<proteinExistence type="predicted"/>
<sequence length="60" mass="6523">MTTTAQNQLFRSPIKSRKTGKRAKSDLERGIAEYLSKGGKIHKCPPAGSDFTRQACAGVE</sequence>
<dbReference type="AlphaFoldDB" id="A0AB38YC11"/>
<dbReference type="EMBL" id="CP101717">
    <property type="protein sequence ID" value="WLD56906.1"/>
    <property type="molecule type" value="Genomic_DNA"/>
</dbReference>
<evidence type="ECO:0000313" key="2">
    <source>
        <dbReference type="EMBL" id="WLD56906.1"/>
    </source>
</evidence>
<name>A0AB38YC11_9GAMM</name>
<dbReference type="RefSeq" id="WP_304994191.1">
    <property type="nucleotide sequence ID" value="NZ_CP101717.1"/>
</dbReference>
<reference evidence="2" key="1">
    <citation type="submission" date="2022-07" db="EMBL/GenBank/DDBJ databases">
        <title>Complete genome sequence of Salinispirillum sp. LH10-3-1 capable of multiple carbohydrate inversion isolated from a soda lake.</title>
        <authorList>
            <person name="Liu J."/>
            <person name="Zhai Y."/>
            <person name="Zhang H."/>
            <person name="Yang H."/>
            <person name="Qu J."/>
            <person name="Li J."/>
        </authorList>
    </citation>
    <scope>NUCLEOTIDE SEQUENCE</scope>
    <source>
        <strain evidence="2">LH 10-3-1</strain>
    </source>
</reference>
<feature type="region of interest" description="Disordered" evidence="1">
    <location>
        <begin position="1"/>
        <end position="25"/>
    </location>
</feature>
<feature type="compositionally biased region" description="Polar residues" evidence="1">
    <location>
        <begin position="1"/>
        <end position="10"/>
    </location>
</feature>
<protein>
    <submittedName>
        <fullName evidence="2">Uncharacterized protein</fullName>
    </submittedName>
</protein>